<comment type="caution">
    <text evidence="1">The sequence shown here is derived from an EMBL/GenBank/DDBJ whole genome shotgun (WGS) entry which is preliminary data.</text>
</comment>
<evidence type="ECO:0000313" key="2">
    <source>
        <dbReference type="Proteomes" id="UP000076661"/>
    </source>
</evidence>
<dbReference type="AlphaFoldDB" id="A0A167JK00"/>
<organism evidence="1 2">
    <name type="scientific">Pseudoalteromonas luteoviolacea S4060-1</name>
    <dbReference type="NCBI Taxonomy" id="1365257"/>
    <lineage>
        <taxon>Bacteria</taxon>
        <taxon>Pseudomonadati</taxon>
        <taxon>Pseudomonadota</taxon>
        <taxon>Gammaproteobacteria</taxon>
        <taxon>Alteromonadales</taxon>
        <taxon>Pseudoalteromonadaceae</taxon>
        <taxon>Pseudoalteromonas</taxon>
    </lineage>
</organism>
<gene>
    <name evidence="1" type="ORF">N478_03970</name>
</gene>
<reference evidence="1 2" key="1">
    <citation type="submission" date="2013-07" db="EMBL/GenBank/DDBJ databases">
        <title>Comparative Genomic and Metabolomic Analysis of Twelve Strains of Pseudoalteromonas luteoviolacea.</title>
        <authorList>
            <person name="Vynne N.G."/>
            <person name="Mansson M."/>
            <person name="Gram L."/>
        </authorList>
    </citation>
    <scope>NUCLEOTIDE SEQUENCE [LARGE SCALE GENOMIC DNA]</scope>
    <source>
        <strain evidence="1 2">S4060-1</strain>
    </source>
</reference>
<dbReference type="PATRIC" id="fig|1365257.3.peg.4105"/>
<protein>
    <submittedName>
        <fullName evidence="1">Uncharacterized protein</fullName>
    </submittedName>
</protein>
<proteinExistence type="predicted"/>
<dbReference type="Proteomes" id="UP000076661">
    <property type="component" value="Unassembled WGS sequence"/>
</dbReference>
<name>A0A167JK00_9GAMM</name>
<sequence length="35" mass="4218">MGVYFKAQWLDNIISQQHTFETTPTAKLERLKHRE</sequence>
<dbReference type="EMBL" id="AUXX01000045">
    <property type="protein sequence ID" value="KZN61225.1"/>
    <property type="molecule type" value="Genomic_DNA"/>
</dbReference>
<accession>A0A167JK00</accession>
<evidence type="ECO:0000313" key="1">
    <source>
        <dbReference type="EMBL" id="KZN61225.1"/>
    </source>
</evidence>